<dbReference type="SMART" id="SM00490">
    <property type="entry name" value="HELICc"/>
    <property type="match status" value="2"/>
</dbReference>
<dbReference type="CDD" id="cd18793">
    <property type="entry name" value="SF2_C_SNF"/>
    <property type="match status" value="2"/>
</dbReference>
<dbReference type="InterPro" id="IPR025766">
    <property type="entry name" value="ADD"/>
</dbReference>
<keyword evidence="4" id="KW-0158">Chromosome</keyword>
<evidence type="ECO:0000256" key="2">
    <source>
        <dbReference type="ARBA" id="ARBA00004574"/>
    </source>
</evidence>
<dbReference type="SUPFAM" id="SSF52540">
    <property type="entry name" value="P-loop containing nucleoside triphosphate hydrolases"/>
    <property type="match status" value="4"/>
</dbReference>
<evidence type="ECO:0000256" key="1">
    <source>
        <dbReference type="ARBA" id="ARBA00004123"/>
    </source>
</evidence>
<evidence type="ECO:0000256" key="6">
    <source>
        <dbReference type="ARBA" id="ARBA00022741"/>
    </source>
</evidence>
<organism evidence="20 21">
    <name type="scientific">Polyplax serrata</name>
    <name type="common">Common mouse louse</name>
    <dbReference type="NCBI Taxonomy" id="468196"/>
    <lineage>
        <taxon>Eukaryota</taxon>
        <taxon>Metazoa</taxon>
        <taxon>Ecdysozoa</taxon>
        <taxon>Arthropoda</taxon>
        <taxon>Hexapoda</taxon>
        <taxon>Insecta</taxon>
        <taxon>Pterygota</taxon>
        <taxon>Neoptera</taxon>
        <taxon>Paraneoptera</taxon>
        <taxon>Psocodea</taxon>
        <taxon>Troctomorpha</taxon>
        <taxon>Phthiraptera</taxon>
        <taxon>Anoplura</taxon>
        <taxon>Polyplacidae</taxon>
        <taxon>Polyplax</taxon>
    </lineage>
</organism>
<dbReference type="InterPro" id="IPR027417">
    <property type="entry name" value="P-loop_NTPase"/>
</dbReference>
<comment type="subcellular location">
    <subcellularLocation>
        <location evidence="2">Chromosome</location>
        <location evidence="2">Telomere</location>
    </subcellularLocation>
    <subcellularLocation>
        <location evidence="1">Nucleus</location>
    </subcellularLocation>
</comment>
<keyword evidence="8" id="KW-0378">Hydrolase</keyword>
<evidence type="ECO:0000256" key="12">
    <source>
        <dbReference type="ARBA" id="ARBA00022895"/>
    </source>
</evidence>
<reference evidence="20 21" key="1">
    <citation type="submission" date="2023-09" db="EMBL/GenBank/DDBJ databases">
        <title>Genomes of two closely related lineages of the louse Polyplax serrata with different host specificities.</title>
        <authorList>
            <person name="Martinu J."/>
            <person name="Tarabai H."/>
            <person name="Stefka J."/>
            <person name="Hypsa V."/>
        </authorList>
    </citation>
    <scope>NUCLEOTIDE SEQUENCE [LARGE SCALE GENOMIC DNA]</scope>
    <source>
        <strain evidence="20">98ZLc_SE</strain>
    </source>
</reference>
<feature type="compositionally biased region" description="Basic and acidic residues" evidence="16">
    <location>
        <begin position="533"/>
        <end position="544"/>
    </location>
</feature>
<dbReference type="Pfam" id="PF00271">
    <property type="entry name" value="Helicase_C"/>
    <property type="match status" value="2"/>
</dbReference>
<dbReference type="Gene3D" id="3.30.40.10">
    <property type="entry name" value="Zinc/RING finger domain, C3HC4 (zinc finger)"/>
    <property type="match status" value="1"/>
</dbReference>
<evidence type="ECO:0000256" key="13">
    <source>
        <dbReference type="ARBA" id="ARBA00023125"/>
    </source>
</evidence>
<evidence type="ECO:0000256" key="14">
    <source>
        <dbReference type="ARBA" id="ARBA00023242"/>
    </source>
</evidence>
<feature type="region of interest" description="Disordered" evidence="16">
    <location>
        <begin position="1489"/>
        <end position="1518"/>
    </location>
</feature>
<dbReference type="InterPro" id="IPR011011">
    <property type="entry name" value="Znf_FYVE_PHD"/>
</dbReference>
<evidence type="ECO:0000259" key="18">
    <source>
        <dbReference type="PROSITE" id="PS51194"/>
    </source>
</evidence>
<dbReference type="PROSITE" id="PS51194">
    <property type="entry name" value="HELICASE_CTER"/>
    <property type="match status" value="2"/>
</dbReference>
<feature type="compositionally biased region" description="Polar residues" evidence="16">
    <location>
        <begin position="428"/>
        <end position="448"/>
    </location>
</feature>
<feature type="compositionally biased region" description="Low complexity" evidence="16">
    <location>
        <begin position="1646"/>
        <end position="1657"/>
    </location>
</feature>
<dbReference type="Pfam" id="PF00176">
    <property type="entry name" value="SNF2-rel_dom"/>
    <property type="match status" value="2"/>
</dbReference>
<feature type="region of interest" description="Disordered" evidence="16">
    <location>
        <begin position="1547"/>
        <end position="1567"/>
    </location>
</feature>
<feature type="domain" description="Helicase C-terminal" evidence="18">
    <location>
        <begin position="1125"/>
        <end position="1297"/>
    </location>
</feature>
<comment type="similarity">
    <text evidence="3">Belongs to the SNF2/RAD54 helicase family.</text>
</comment>
<dbReference type="EMBL" id="JAWJWF010000047">
    <property type="protein sequence ID" value="KAK6622433.1"/>
    <property type="molecule type" value="Genomic_DNA"/>
</dbReference>
<evidence type="ECO:0000256" key="4">
    <source>
        <dbReference type="ARBA" id="ARBA00022454"/>
    </source>
</evidence>
<dbReference type="InterPro" id="IPR000330">
    <property type="entry name" value="SNF2_N"/>
</dbReference>
<feature type="region of interest" description="Disordered" evidence="16">
    <location>
        <begin position="383"/>
        <end position="453"/>
    </location>
</feature>
<feature type="compositionally biased region" description="Low complexity" evidence="16">
    <location>
        <begin position="584"/>
        <end position="593"/>
    </location>
</feature>
<evidence type="ECO:0000256" key="3">
    <source>
        <dbReference type="ARBA" id="ARBA00007025"/>
    </source>
</evidence>
<dbReference type="InterPro" id="IPR044574">
    <property type="entry name" value="ARIP4-like"/>
</dbReference>
<keyword evidence="21" id="KW-1185">Reference proteome</keyword>
<feature type="region of interest" description="Disordered" evidence="16">
    <location>
        <begin position="1718"/>
        <end position="1753"/>
    </location>
</feature>
<feature type="compositionally biased region" description="Basic and acidic residues" evidence="16">
    <location>
        <begin position="391"/>
        <end position="427"/>
    </location>
</feature>
<comment type="caution">
    <text evidence="20">The sequence shown here is derived from an EMBL/GenBank/DDBJ whole genome shotgun (WGS) entry which is preliminary data.</text>
</comment>
<dbReference type="PANTHER" id="PTHR45797">
    <property type="entry name" value="RAD54-LIKE"/>
    <property type="match status" value="1"/>
</dbReference>
<evidence type="ECO:0000313" key="20">
    <source>
        <dbReference type="EMBL" id="KAK6622433.1"/>
    </source>
</evidence>
<proteinExistence type="inferred from homology"/>
<dbReference type="Gene3D" id="3.40.50.10810">
    <property type="entry name" value="Tandem AAA-ATPase domain"/>
    <property type="match status" value="2"/>
</dbReference>
<evidence type="ECO:0000256" key="8">
    <source>
        <dbReference type="ARBA" id="ARBA00022801"/>
    </source>
</evidence>
<evidence type="ECO:0000259" key="17">
    <source>
        <dbReference type="PROSITE" id="PS51192"/>
    </source>
</evidence>
<evidence type="ECO:0000313" key="21">
    <source>
        <dbReference type="Proteomes" id="UP001359485"/>
    </source>
</evidence>
<dbReference type="PROSITE" id="PS51192">
    <property type="entry name" value="HELICASE_ATP_BIND_1"/>
    <property type="match status" value="2"/>
</dbReference>
<feature type="region of interest" description="Disordered" evidence="16">
    <location>
        <begin position="225"/>
        <end position="272"/>
    </location>
</feature>
<evidence type="ECO:0000256" key="16">
    <source>
        <dbReference type="SAM" id="MobiDB-lite"/>
    </source>
</evidence>
<feature type="compositionally biased region" description="Polar residues" evidence="16">
    <location>
        <begin position="1635"/>
        <end position="1645"/>
    </location>
</feature>
<feature type="domain" description="Helicase C-terminal" evidence="18">
    <location>
        <begin position="2336"/>
        <end position="2512"/>
    </location>
</feature>
<evidence type="ECO:0000256" key="10">
    <source>
        <dbReference type="ARBA" id="ARBA00022833"/>
    </source>
</evidence>
<feature type="domain" description="PHD-type" evidence="19">
    <location>
        <begin position="36"/>
        <end position="174"/>
    </location>
</feature>
<feature type="region of interest" description="Disordered" evidence="16">
    <location>
        <begin position="1592"/>
        <end position="1669"/>
    </location>
</feature>
<keyword evidence="11" id="KW-0067">ATP-binding</keyword>
<feature type="compositionally biased region" description="Basic and acidic residues" evidence="16">
    <location>
        <begin position="1593"/>
        <end position="1623"/>
    </location>
</feature>
<dbReference type="SMART" id="SM00487">
    <property type="entry name" value="DEXDc"/>
    <property type="match status" value="2"/>
</dbReference>
<evidence type="ECO:0000256" key="9">
    <source>
        <dbReference type="ARBA" id="ARBA00022806"/>
    </source>
</evidence>
<feature type="region of interest" description="Disordered" evidence="16">
    <location>
        <begin position="1049"/>
        <end position="1096"/>
    </location>
</feature>
<dbReference type="InterPro" id="IPR013083">
    <property type="entry name" value="Znf_RING/FYVE/PHD"/>
</dbReference>
<feature type="domain" description="Helicase ATP-binding" evidence="17">
    <location>
        <begin position="728"/>
        <end position="914"/>
    </location>
</feature>
<dbReference type="InterPro" id="IPR038718">
    <property type="entry name" value="SNF2-like_sf"/>
</dbReference>
<keyword evidence="14" id="KW-0539">Nucleus</keyword>
<keyword evidence="12" id="KW-0779">Telomere</keyword>
<evidence type="ECO:0000256" key="11">
    <source>
        <dbReference type="ARBA" id="ARBA00022840"/>
    </source>
</evidence>
<feature type="domain" description="Helicase ATP-binding" evidence="17">
    <location>
        <begin position="2002"/>
        <end position="2182"/>
    </location>
</feature>
<dbReference type="Pfam" id="PF17981">
    <property type="entry name" value="ADD_ATRX"/>
    <property type="match status" value="1"/>
</dbReference>
<dbReference type="InterPro" id="IPR014001">
    <property type="entry name" value="Helicase_ATP-bd"/>
</dbReference>
<keyword evidence="5" id="KW-0479">Metal-binding</keyword>
<feature type="compositionally biased region" description="Polar residues" evidence="16">
    <location>
        <begin position="1501"/>
        <end position="1518"/>
    </location>
</feature>
<evidence type="ECO:0000256" key="15">
    <source>
        <dbReference type="ARBA" id="ARBA00031106"/>
    </source>
</evidence>
<evidence type="ECO:0000259" key="19">
    <source>
        <dbReference type="PROSITE" id="PS51533"/>
    </source>
</evidence>
<dbReference type="CDD" id="cd11726">
    <property type="entry name" value="ADDz_ATRX"/>
    <property type="match status" value="1"/>
</dbReference>
<accession>A0ABR1AMA5</accession>
<feature type="region of interest" description="Disordered" evidence="16">
    <location>
        <begin position="1786"/>
        <end position="1814"/>
    </location>
</feature>
<name>A0ABR1AMA5_POLSC</name>
<feature type="compositionally biased region" description="Low complexity" evidence="16">
    <location>
        <begin position="1054"/>
        <end position="1065"/>
    </location>
</feature>
<sequence length="2655" mass="305080">MLCQLGGKMKHTVESLKECMKVTEEEEKYRNEDFNVSELNYQNTKFTCTRCSKNLRSQIEGKQSLIVHPLLDVLLCKSCCDFYGDGDFSLDDEGEDKYCRWCGRGGTLFTCSKCICAFCNRCIKKHFGVNILKKITEDDNWVCYFCNPKPLWYLRSICWLAKKINAKVVEKSNNVSSKEHILDTSDSVDSDESTNTRQRFRLKRSLRSSKQITYSKCRLSSSEEEKENKVNERSRRNKIKAQIFETDEDESPGTARKRKKVSNDVEEGSEETKQIVNRNLVIEKFKEIWKMLLITTEVGLKWSKNRLEILSNPDRGKIIDDLGKEYKHLQSVAAMLSSSISKATDSIEALKDDLTCKNVKDDRDVLQNEAVNIKALAKKLLDSSGETSFPQDEHITHQFETKRGTHKSIELEQKKRKQGKEIGKSKPNENSATQTENESSNCDSSPLLSCSEGGVEVGRNLTTEEATSTPKDEPPKPMLKVKSFARMTYDNLFDKKPNTLQVNVERASGSNKADENGGKIRNGKNKTSSGTCDSRENGPEKSDSNSEIEMLPRRRRLNVLPSDDDIDEINNTSNSDSKKRNRSSETNTSSTSEGTRKVRKKKRKRKNKNNVIQSDEEIEENKSKHRSWGRRNIKPIMKARSLEVDTKEAEKNEQKRKNRIMERTKLMKEMFPEDFNADGTAKRLVLDFDPETKQPIVSVNKELLKVLKPHQIDGVKFMWDNCFESVQRLQVDGGSGCILAHCMGLGKTLEVITLVHTIFTNDIGVNTVLIICPLSTVTNWLKEFKKWLKELDTEPIPLYALLQQKKRDERIARLNDWSETGGVLIISYDLLRTLTRKPPRRLKNTKHNVILKTLLDPGPDLVVCDEGHILRNISTSLSKCVNLINTSRRIVLTGTPLQNNLMEYHCMVQFVKPNLLGTRKEFSNRFANPINNGQFEDSTADDVKVMKKRSHVLHTLLSGCVQRCDYSVMMPYLPEKHEYVLSISLTEMQTKLYRHFIDYMSSKQMGTSKSSGLFNDYQNLHRIWTHPRAMLLHHQREMEKFNDFINDESESSIDSEQGSTTTTSSRDSQDAKTAVSRGNTQRKLRSNTDSKEWNEEESTPVAQWWSEYCKESDYDDIAASNKLKVLFTLLKLCEERGDKVLVFSQSLYTLDIIEYFLNLVDEKSGTNAPNKEGFNDTWVLGVDYFRLDGCTKSDLRSIWCESFNKDSNQRARLFLISTGAGGLGINLHAANRVVVFDASWNPSNDLQSIFRVYRFGQKKVCYIYRFLAEATMEEKIYKRQVTKLSLAHRVVDEQQIERHYSMLNLQELYNFEPTPKDKRQTPKVPTDKILANLLVAYKDEIVGYHEHDSLLENQEEENLTEDERRAAWQEFQDEQAQKEVGTSGITNLQVLQMQMGVLPYPSGSHVINSTLAMPLELFNRGLAINVVPYYATSLKEMDVIESSLWFEMIERFVRSKDYNPLLGLKILANAMYTRLVEPELKKEKNCVTPTENLPVQGGDSGSDTTINSEKVETVSQKSYKSADQEISCSEKRQQNGIGDIQIAGEQTGTNSFDLSNNKEQPVTPNTSECNLFKKQFFSSDSDDSSIDMNLTETKLDRKLESEERQIPENSKQRKEPNNERKERDEDDEIGKLQSLLRQVQVSMTEGSSSNKSNGGIKKPAKQKMKKSNTAEESLLDFMNDKNKQLDNCLELEVVQEMSKEKDENFNALIKSTFLLSSDENAASSDDEDPEKPRPKMKLTVNSKGKAKSVDSHDERIVRKRNSLTNFNFFLERGAKSVSDFDDDSESFIDSDDFSNSDNKKSRVDRKKKNKVSESGEVLHNFSSYDSSDSDIQHVSTVKRHENENLNDSSIAVENKNTETKKEEILTEKKISSNPPQSDLDPVVTEELIVVEDNHHSPVKKNLESPGRRNINKILTKSSLELSTKQARKMEKERNKRLAAKQNMLAEISSCQLDSSSRLILDFDPVTMKELVVVDKNLTSRLKPHQKAGVKFMWDACFESLQRLKEDSGSGCILAHCMGLGKTLQVITLVHTLFSHDTGVKSAMILCPLNTVRNWLKEFRTWLQKCHVSVAPFEIISCKTNAEKLKKISQWKRRGGVFVVSYEMFRSMMNMNKSEYGAFYPALCDPGPDLVICDEGHLLKNTKTALSKCVSRIRTLRRIVLTGTPLQNNLIEYYCMIHFVKPNILGTMKEFLNGFVNPIKNGQFEDSTTNDVILMKKRAHVLHSLLGGFVQRFGYNVLTPFLPEKYEYVISICLTPTQDRLYRMFINKCTKVEGLLQDFHWLQKVWTHPKIMINAAEQQNESDKINDMRRKEHWLHMVEPNEYNNLRSSGKLVILFKILKSCRKIGDKILIFSQYLSTLNLIEHFLRKANDEYGKCPQNEFVDTWVFGEDYFRIDGSTNSSTRYDYCKKFNDVNNQRSRVLLISTKAGGMGINLIGANRVVIFDVSWNPSHDVQSIFRVYRFGQVKPCYIYRFIAEATMEEKIYKRQVNKLSLAHRIVDEHQIERHYSMMNLQELYNYDPAPKDKWRIPIVPKDCLFAELLASSRDIVVNYHEHDTLLENKEEEELTEEERRAAWEDFEKERFQSQTIENDNLVHLYDMPHNSTLSLIEEHNDMISNDSQNKMCRIVEVRTLINHQAVQAGEDDIRLVKNLPLIEE</sequence>
<dbReference type="InterPro" id="IPR001650">
    <property type="entry name" value="Helicase_C-like"/>
</dbReference>
<feature type="region of interest" description="Disordered" evidence="16">
    <location>
        <begin position="492"/>
        <end position="628"/>
    </location>
</feature>
<dbReference type="PANTHER" id="PTHR45797:SF3">
    <property type="entry name" value="TRANSCRIPTIONAL REGULATOR ATRX HOMOLOG"/>
    <property type="match status" value="1"/>
</dbReference>
<keyword evidence="7" id="KW-0863">Zinc-finger</keyword>
<dbReference type="PROSITE" id="PS51533">
    <property type="entry name" value="ADD"/>
    <property type="match status" value="1"/>
</dbReference>
<dbReference type="InterPro" id="IPR041430">
    <property type="entry name" value="ADD_ATRX"/>
</dbReference>
<keyword evidence="6" id="KW-0547">Nucleotide-binding</keyword>
<keyword evidence="10" id="KW-0862">Zinc</keyword>
<dbReference type="InterPro" id="IPR049730">
    <property type="entry name" value="SNF2/RAD54-like_C"/>
</dbReference>
<protein>
    <recommendedName>
        <fullName evidence="15">ATP-dependent helicase ATRX</fullName>
    </recommendedName>
</protein>
<keyword evidence="9" id="KW-0347">Helicase</keyword>
<evidence type="ECO:0000256" key="5">
    <source>
        <dbReference type="ARBA" id="ARBA00022723"/>
    </source>
</evidence>
<feature type="compositionally biased region" description="Basic and acidic residues" evidence="16">
    <location>
        <begin position="225"/>
        <end position="234"/>
    </location>
</feature>
<evidence type="ECO:0000256" key="7">
    <source>
        <dbReference type="ARBA" id="ARBA00022771"/>
    </source>
</evidence>
<dbReference type="Gene3D" id="3.40.50.300">
    <property type="entry name" value="P-loop containing nucleotide triphosphate hydrolases"/>
    <property type="match status" value="2"/>
</dbReference>
<gene>
    <name evidence="20" type="ORF">RUM44_002244</name>
</gene>
<feature type="compositionally biased region" description="Basic residues" evidence="16">
    <location>
        <begin position="597"/>
        <end position="608"/>
    </location>
</feature>
<dbReference type="Proteomes" id="UP001359485">
    <property type="component" value="Unassembled WGS sequence"/>
</dbReference>
<keyword evidence="13" id="KW-0238">DNA-binding</keyword>
<dbReference type="SUPFAM" id="SSF57903">
    <property type="entry name" value="FYVE/PHD zinc finger"/>
    <property type="match status" value="1"/>
</dbReference>